<comment type="caution">
    <text evidence="14">The sequence shown here is derived from an EMBL/GenBank/DDBJ whole genome shotgun (WGS) entry which is preliminary data.</text>
</comment>
<evidence type="ECO:0000259" key="12">
    <source>
        <dbReference type="Pfam" id="PF02709"/>
    </source>
</evidence>
<keyword evidence="6 11" id="KW-0812">Transmembrane</keyword>
<keyword evidence="4" id="KW-0328">Glycosyltransferase</keyword>
<dbReference type="GO" id="GO:0005794">
    <property type="term" value="C:Golgi apparatus"/>
    <property type="evidence" value="ECO:0007669"/>
    <property type="project" value="TreeGrafter"/>
</dbReference>
<keyword evidence="10" id="KW-0325">Glycoprotein</keyword>
<keyword evidence="15" id="KW-1185">Reference proteome</keyword>
<dbReference type="PANTHER" id="PTHR19300">
    <property type="entry name" value="BETA-1,4-GALACTOSYLTRANSFERASE"/>
    <property type="match status" value="1"/>
</dbReference>
<dbReference type="OrthoDB" id="10016069at2759"/>
<keyword evidence="5" id="KW-0808">Transferase</keyword>
<evidence type="ECO:0000256" key="8">
    <source>
        <dbReference type="ARBA" id="ARBA00022989"/>
    </source>
</evidence>
<feature type="transmembrane region" description="Helical" evidence="11">
    <location>
        <begin position="7"/>
        <end position="30"/>
    </location>
</feature>
<evidence type="ECO:0000256" key="4">
    <source>
        <dbReference type="ARBA" id="ARBA00022676"/>
    </source>
</evidence>
<dbReference type="GO" id="GO:0016020">
    <property type="term" value="C:membrane"/>
    <property type="evidence" value="ECO:0007669"/>
    <property type="project" value="UniProtKB-SubCell"/>
</dbReference>
<evidence type="ECO:0000256" key="1">
    <source>
        <dbReference type="ARBA" id="ARBA00004606"/>
    </source>
</evidence>
<feature type="domain" description="Galactosyltransferase N-terminal" evidence="13">
    <location>
        <begin position="84"/>
        <end position="215"/>
    </location>
</feature>
<organism evidence="14 15">
    <name type="scientific">Dimorphilus gyrociliatus</name>
    <dbReference type="NCBI Taxonomy" id="2664684"/>
    <lineage>
        <taxon>Eukaryota</taxon>
        <taxon>Metazoa</taxon>
        <taxon>Spiralia</taxon>
        <taxon>Lophotrochozoa</taxon>
        <taxon>Annelida</taxon>
        <taxon>Polychaeta</taxon>
        <taxon>Polychaeta incertae sedis</taxon>
        <taxon>Dinophilidae</taxon>
        <taxon>Dimorphilus</taxon>
    </lineage>
</organism>
<sequence>MISLYRKLLYSIIVLLFVTSLSISLLMTFMHEKLLKTGYISSKAETSSVAGFKLTDKIELNKINKKYEESCGRFLKDIQILDSCPCLSNKLVGRRKALVVPRNWSDIEIAFKGTLQTNGEFRPHCNKWQTIAIIIPFMKREMHLRLFIDHIHPILQAQQIHYRIFVIEQNQPNIFNKGTLMNSGYLEAKKHFQFDCVIFHDVDMLSEDDRNIYNCIDSPRHIGSHVDIFQYRLFYDKLVGGALAFEIKEFENINGYSTKFFGWGGEDDDMYNRLFYKGLKITRYDEQFSKFRMIQHNRDAQNPNNIYKFNSFYPNPSHYNTDGLSSTYYKVVSVKEGPLFTSIKLNLEVAQNTEYTNEEFEISRKPIERNTSVENEEQCAVDCYRKPICYGYNFMGKKCYLWSNHILNSTKTQFKTLKRKIANEQLLLVDYQRFDGLCKGESSIYRQMSPTECSRTCKNDATCRLFSYNYNEDAVEPCLKIDNSNCSKSNLHKLDNIFTYFKKNLNKVRFNDVNFSIKNGDCFQEDIASIRDFPADECSVKCKETKECEGYVISYQSCYLKKKIRECVPKSSTFSYVMKNSTLEEIDMNKILSQGD</sequence>
<dbReference type="CDD" id="cd00899">
    <property type="entry name" value="b4GalT"/>
    <property type="match status" value="1"/>
</dbReference>
<evidence type="ECO:0000313" key="14">
    <source>
        <dbReference type="EMBL" id="CAD5124986.1"/>
    </source>
</evidence>
<evidence type="ECO:0000313" key="15">
    <source>
        <dbReference type="Proteomes" id="UP000549394"/>
    </source>
</evidence>
<name>A0A7I8WA62_9ANNE</name>
<evidence type="ECO:0000259" key="13">
    <source>
        <dbReference type="Pfam" id="PF13733"/>
    </source>
</evidence>
<dbReference type="PRINTS" id="PR02050">
    <property type="entry name" value="B14GALTRFASE"/>
</dbReference>
<dbReference type="InterPro" id="IPR027791">
    <property type="entry name" value="Galactosyl_T_C"/>
</dbReference>
<evidence type="ECO:0000256" key="3">
    <source>
        <dbReference type="ARBA" id="ARBA00005735"/>
    </source>
</evidence>
<evidence type="ECO:0000256" key="2">
    <source>
        <dbReference type="ARBA" id="ARBA00004922"/>
    </source>
</evidence>
<dbReference type="SUPFAM" id="SSF57414">
    <property type="entry name" value="Hairpin loop containing domain-like"/>
    <property type="match status" value="1"/>
</dbReference>
<comment type="subcellular location">
    <subcellularLocation>
        <location evidence="1">Membrane</location>
        <topology evidence="1">Single-pass type II membrane protein</topology>
    </subcellularLocation>
</comment>
<evidence type="ECO:0000256" key="11">
    <source>
        <dbReference type="SAM" id="Phobius"/>
    </source>
</evidence>
<evidence type="ECO:0000256" key="6">
    <source>
        <dbReference type="ARBA" id="ARBA00022692"/>
    </source>
</evidence>
<dbReference type="GO" id="GO:0008378">
    <property type="term" value="F:galactosyltransferase activity"/>
    <property type="evidence" value="ECO:0007669"/>
    <property type="project" value="TreeGrafter"/>
</dbReference>
<evidence type="ECO:0000256" key="5">
    <source>
        <dbReference type="ARBA" id="ARBA00022679"/>
    </source>
</evidence>
<dbReference type="SUPFAM" id="SSF53448">
    <property type="entry name" value="Nucleotide-diphospho-sugar transferases"/>
    <property type="match status" value="1"/>
</dbReference>
<protein>
    <submittedName>
        <fullName evidence="14">DgyrCDS13228</fullName>
    </submittedName>
</protein>
<dbReference type="Gene3D" id="3.90.550.10">
    <property type="entry name" value="Spore Coat Polysaccharide Biosynthesis Protein SpsA, Chain A"/>
    <property type="match status" value="1"/>
</dbReference>
<dbReference type="Pfam" id="PF13733">
    <property type="entry name" value="Glyco_transf_7N"/>
    <property type="match status" value="1"/>
</dbReference>
<feature type="domain" description="Galactosyltransferase C-terminal" evidence="12">
    <location>
        <begin position="220"/>
        <end position="296"/>
    </location>
</feature>
<dbReference type="InterPro" id="IPR003859">
    <property type="entry name" value="Galactosyl_T"/>
</dbReference>
<dbReference type="Proteomes" id="UP000549394">
    <property type="component" value="Unassembled WGS sequence"/>
</dbReference>
<proteinExistence type="inferred from homology"/>
<dbReference type="InterPro" id="IPR027995">
    <property type="entry name" value="Galactosyl_T_N"/>
</dbReference>
<comment type="pathway">
    <text evidence="2">Protein modification; protein glycosylation.</text>
</comment>
<dbReference type="GO" id="GO:0033842">
    <property type="term" value="F:N-acetyl-beta-glucosaminyl-derivative 4-beta-N-acetylgalactosaminyltransferase activity"/>
    <property type="evidence" value="ECO:0007669"/>
    <property type="project" value="TreeGrafter"/>
</dbReference>
<dbReference type="EMBL" id="CAJFCJ010000024">
    <property type="protein sequence ID" value="CAD5124986.1"/>
    <property type="molecule type" value="Genomic_DNA"/>
</dbReference>
<accession>A0A7I8WA62</accession>
<keyword evidence="7" id="KW-0735">Signal-anchor</keyword>
<keyword evidence="8 11" id="KW-1133">Transmembrane helix</keyword>
<keyword evidence="9 11" id="KW-0472">Membrane</keyword>
<dbReference type="GO" id="GO:0005975">
    <property type="term" value="P:carbohydrate metabolic process"/>
    <property type="evidence" value="ECO:0007669"/>
    <property type="project" value="InterPro"/>
</dbReference>
<dbReference type="InterPro" id="IPR029044">
    <property type="entry name" value="Nucleotide-diphossugar_trans"/>
</dbReference>
<dbReference type="GO" id="GO:0006688">
    <property type="term" value="P:glycosphingolipid biosynthetic process"/>
    <property type="evidence" value="ECO:0007669"/>
    <property type="project" value="TreeGrafter"/>
</dbReference>
<dbReference type="Pfam" id="PF02709">
    <property type="entry name" value="Glyco_transf_7C"/>
    <property type="match status" value="1"/>
</dbReference>
<dbReference type="PANTHER" id="PTHR19300:SF57">
    <property type="entry name" value="BETA-1,4-N-ACETYLGALACTOSAMINYLTRANSFERASE"/>
    <property type="match status" value="1"/>
</dbReference>
<dbReference type="AlphaFoldDB" id="A0A7I8WA62"/>
<evidence type="ECO:0000256" key="9">
    <source>
        <dbReference type="ARBA" id="ARBA00023136"/>
    </source>
</evidence>
<gene>
    <name evidence="14" type="ORF">DGYR_LOCUS12444</name>
</gene>
<evidence type="ECO:0000256" key="10">
    <source>
        <dbReference type="ARBA" id="ARBA00023180"/>
    </source>
</evidence>
<comment type="similarity">
    <text evidence="3">Belongs to the glycosyltransferase 7 family.</text>
</comment>
<evidence type="ECO:0000256" key="7">
    <source>
        <dbReference type="ARBA" id="ARBA00022968"/>
    </source>
</evidence>
<reference evidence="14 15" key="1">
    <citation type="submission" date="2020-08" db="EMBL/GenBank/DDBJ databases">
        <authorList>
            <person name="Hejnol A."/>
        </authorList>
    </citation>
    <scope>NUCLEOTIDE SEQUENCE [LARGE SCALE GENOMIC DNA]</scope>
</reference>
<dbReference type="UniPathway" id="UPA00378"/>